<dbReference type="PANTHER" id="PTHR11538:SF103">
    <property type="entry name" value="DUF2431 DOMAIN PROTEIN"/>
    <property type="match status" value="1"/>
</dbReference>
<dbReference type="EMBL" id="JAYKXN010000003">
    <property type="protein sequence ID" value="KAK7300017.1"/>
    <property type="molecule type" value="Genomic_DNA"/>
</dbReference>
<evidence type="ECO:0000313" key="3">
    <source>
        <dbReference type="Proteomes" id="UP001359559"/>
    </source>
</evidence>
<dbReference type="Pfam" id="PF10354">
    <property type="entry name" value="BMT5-like"/>
    <property type="match status" value="1"/>
</dbReference>
<name>A0AAN9PJZ1_CLITE</name>
<evidence type="ECO:0000313" key="2">
    <source>
        <dbReference type="EMBL" id="KAK7300017.1"/>
    </source>
</evidence>
<gene>
    <name evidence="2" type="ORF">RJT34_10848</name>
</gene>
<reference evidence="2 3" key="1">
    <citation type="submission" date="2024-01" db="EMBL/GenBank/DDBJ databases">
        <title>The genomes of 5 underutilized Papilionoideae crops provide insights into root nodulation and disease resistance.</title>
        <authorList>
            <person name="Yuan L."/>
        </authorList>
    </citation>
    <scope>NUCLEOTIDE SEQUENCE [LARGE SCALE GENOMIC DNA]</scope>
    <source>
        <strain evidence="2">LY-2023</strain>
        <tissue evidence="2">Leaf</tissue>
    </source>
</reference>
<accession>A0AAN9PJZ1</accession>
<dbReference type="AlphaFoldDB" id="A0AAN9PJZ1"/>
<dbReference type="InterPro" id="IPR019446">
    <property type="entry name" value="BMT5-like"/>
</dbReference>
<proteinExistence type="predicted"/>
<organism evidence="2 3">
    <name type="scientific">Clitoria ternatea</name>
    <name type="common">Butterfly pea</name>
    <dbReference type="NCBI Taxonomy" id="43366"/>
    <lineage>
        <taxon>Eukaryota</taxon>
        <taxon>Viridiplantae</taxon>
        <taxon>Streptophyta</taxon>
        <taxon>Embryophyta</taxon>
        <taxon>Tracheophyta</taxon>
        <taxon>Spermatophyta</taxon>
        <taxon>Magnoliopsida</taxon>
        <taxon>eudicotyledons</taxon>
        <taxon>Gunneridae</taxon>
        <taxon>Pentapetalae</taxon>
        <taxon>rosids</taxon>
        <taxon>fabids</taxon>
        <taxon>Fabales</taxon>
        <taxon>Fabaceae</taxon>
        <taxon>Papilionoideae</taxon>
        <taxon>50 kb inversion clade</taxon>
        <taxon>NPAAA clade</taxon>
        <taxon>indigoferoid/millettioid clade</taxon>
        <taxon>Phaseoleae</taxon>
        <taxon>Clitoria</taxon>
    </lineage>
</organism>
<keyword evidence="3" id="KW-1185">Reference proteome</keyword>
<protein>
    <recommendedName>
        <fullName evidence="1">25S rRNA (uridine-N(3))-methyltransferase BMT5-like domain-containing protein</fullName>
    </recommendedName>
</protein>
<evidence type="ECO:0000259" key="1">
    <source>
        <dbReference type="Pfam" id="PF10354"/>
    </source>
</evidence>
<sequence length="386" mass="44080">MEKKSIMHYNNHQKILLVGDGDFSFSLSLAKAFGSASNMVATSLDSKVTLTSNYSKASANLQELEKLGCTLLHEMDAHFLHRHPLLQNKVFDRIVYNFPHAGFFYPEADHWQIRLHQNLVLGFMQSARKIVSQDGEIHVTHKTCNPYCKWDVVKLAEEAELLLVEEVAFKRWDYPGYVNKRGSGSARFLKRRGKLRLRSNWDRTFKVGSCSTFKFSKPPEMQILELKLEASSCEMEQIELELEVPLLETGLEAPLCETQQIELELEAPLEQKLEMPSCEMQQIELDLEVPSCETQQIEMELEAPLQLKLEALPCETQQIELELEAPLLEMELEVPSGEMQQIEIGMKAPSGETQQVELEMKAPSCETDMECLNSLFCHDSLHFSLP</sequence>
<comment type="caution">
    <text evidence="2">The sequence shown here is derived from an EMBL/GenBank/DDBJ whole genome shotgun (WGS) entry which is preliminary data.</text>
</comment>
<feature type="domain" description="25S rRNA (uridine-N(3))-methyltransferase BMT5-like" evidence="1">
    <location>
        <begin position="16"/>
        <end position="181"/>
    </location>
</feature>
<dbReference type="Proteomes" id="UP001359559">
    <property type="component" value="Unassembled WGS sequence"/>
</dbReference>
<dbReference type="GO" id="GO:0070475">
    <property type="term" value="P:rRNA base methylation"/>
    <property type="evidence" value="ECO:0007669"/>
    <property type="project" value="InterPro"/>
</dbReference>
<dbReference type="GO" id="GO:0005737">
    <property type="term" value="C:cytoplasm"/>
    <property type="evidence" value="ECO:0007669"/>
    <property type="project" value="TreeGrafter"/>
</dbReference>
<dbReference type="PANTHER" id="PTHR11538">
    <property type="entry name" value="PHENYLALANYL-TRNA SYNTHETASE"/>
    <property type="match status" value="1"/>
</dbReference>
<dbReference type="GO" id="GO:0070042">
    <property type="term" value="F:rRNA (uridine-N3-)-methyltransferase activity"/>
    <property type="evidence" value="ECO:0007669"/>
    <property type="project" value="InterPro"/>
</dbReference>